<dbReference type="GO" id="GO:0015074">
    <property type="term" value="P:DNA integration"/>
    <property type="evidence" value="ECO:0007669"/>
    <property type="project" value="InterPro"/>
</dbReference>
<name>A0A1R3G562_COCAP</name>
<dbReference type="GO" id="GO:0003676">
    <property type="term" value="F:nucleic acid binding"/>
    <property type="evidence" value="ECO:0007669"/>
    <property type="project" value="InterPro"/>
</dbReference>
<dbReference type="SUPFAM" id="SSF53098">
    <property type="entry name" value="Ribonuclease H-like"/>
    <property type="match status" value="1"/>
</dbReference>
<reference evidence="2 3" key="1">
    <citation type="submission" date="2013-09" db="EMBL/GenBank/DDBJ databases">
        <title>Corchorus capsularis genome sequencing.</title>
        <authorList>
            <person name="Alam M."/>
            <person name="Haque M.S."/>
            <person name="Islam M.S."/>
            <person name="Emdad E.M."/>
            <person name="Islam M.M."/>
            <person name="Ahmed B."/>
            <person name="Halim A."/>
            <person name="Hossen Q.M.M."/>
            <person name="Hossain M.Z."/>
            <person name="Ahmed R."/>
            <person name="Khan M.M."/>
            <person name="Islam R."/>
            <person name="Rashid M.M."/>
            <person name="Khan S.A."/>
            <person name="Rahman M.S."/>
            <person name="Alam M."/>
        </authorList>
    </citation>
    <scope>NUCLEOTIDE SEQUENCE [LARGE SCALE GENOMIC DNA]</scope>
    <source>
        <strain evidence="3">cv. CVL-1</strain>
        <tissue evidence="2">Whole seedling</tissue>
    </source>
</reference>
<dbReference type="STRING" id="210143.A0A1R3G562"/>
<dbReference type="InterPro" id="IPR036397">
    <property type="entry name" value="RNaseH_sf"/>
</dbReference>
<accession>A0A1R3G562</accession>
<dbReference type="OrthoDB" id="1704624at2759"/>
<dbReference type="InterPro" id="IPR012337">
    <property type="entry name" value="RNaseH-like_sf"/>
</dbReference>
<evidence type="ECO:0000259" key="1">
    <source>
        <dbReference type="PROSITE" id="PS50994"/>
    </source>
</evidence>
<dbReference type="Proteomes" id="UP000188268">
    <property type="component" value="Unassembled WGS sequence"/>
</dbReference>
<organism evidence="2 3">
    <name type="scientific">Corchorus capsularis</name>
    <name type="common">Jute</name>
    <dbReference type="NCBI Taxonomy" id="210143"/>
    <lineage>
        <taxon>Eukaryota</taxon>
        <taxon>Viridiplantae</taxon>
        <taxon>Streptophyta</taxon>
        <taxon>Embryophyta</taxon>
        <taxon>Tracheophyta</taxon>
        <taxon>Spermatophyta</taxon>
        <taxon>Magnoliopsida</taxon>
        <taxon>eudicotyledons</taxon>
        <taxon>Gunneridae</taxon>
        <taxon>Pentapetalae</taxon>
        <taxon>rosids</taxon>
        <taxon>malvids</taxon>
        <taxon>Malvales</taxon>
        <taxon>Malvaceae</taxon>
        <taxon>Grewioideae</taxon>
        <taxon>Apeibeae</taxon>
        <taxon>Corchorus</taxon>
    </lineage>
</organism>
<dbReference type="InterPro" id="IPR001584">
    <property type="entry name" value="Integrase_cat-core"/>
</dbReference>
<dbReference type="OMA" id="ENIHICV"/>
<feature type="domain" description="Integrase catalytic" evidence="1">
    <location>
        <begin position="1"/>
        <end position="167"/>
    </location>
</feature>
<dbReference type="EMBL" id="AWWV01015264">
    <property type="protein sequence ID" value="OMO53214.1"/>
    <property type="molecule type" value="Genomic_DNA"/>
</dbReference>
<gene>
    <name evidence="2" type="ORF">CCACVL1_28807</name>
</gene>
<evidence type="ECO:0000313" key="2">
    <source>
        <dbReference type="EMBL" id="OMO53214.1"/>
    </source>
</evidence>
<sequence length="240" mass="27594">MSAPWAFSMWGIDVIGVINPKASNGHRFILVAIDYFTKWVEAASYASVTQAVVTKYIKKEIICRYGLPERIITDNASNLNQGLVEETCKQFKIVHSNSTIYRLKMNGAVEAANKNIKKIVAKMTETYKDWHEKLPFALHAYRTCVRTSTGGGGWGGATPYSLVYGMEAVVPIEVEIPSIRVYRETKLEESEWVQERYDQLNLVDEKRLTALCHGQMYQKRMERAFTRKYARESSKKEIWY</sequence>
<proteinExistence type="predicted"/>
<protein>
    <submittedName>
        <fullName evidence="2">Integrase, catalytic core</fullName>
    </submittedName>
</protein>
<dbReference type="Pfam" id="PF00665">
    <property type="entry name" value="rve"/>
    <property type="match status" value="1"/>
</dbReference>
<comment type="caution">
    <text evidence="2">The sequence shown here is derived from an EMBL/GenBank/DDBJ whole genome shotgun (WGS) entry which is preliminary data.</text>
</comment>
<dbReference type="AlphaFoldDB" id="A0A1R3G562"/>
<dbReference type="PANTHER" id="PTHR48475">
    <property type="entry name" value="RIBONUCLEASE H"/>
    <property type="match status" value="1"/>
</dbReference>
<dbReference type="PROSITE" id="PS50994">
    <property type="entry name" value="INTEGRASE"/>
    <property type="match status" value="1"/>
</dbReference>
<dbReference type="Gene3D" id="3.30.420.10">
    <property type="entry name" value="Ribonuclease H-like superfamily/Ribonuclease H"/>
    <property type="match status" value="1"/>
</dbReference>
<keyword evidence="3" id="KW-1185">Reference proteome</keyword>
<dbReference type="PANTHER" id="PTHR48475:SF1">
    <property type="entry name" value="RNASE H TYPE-1 DOMAIN-CONTAINING PROTEIN"/>
    <property type="match status" value="1"/>
</dbReference>
<dbReference type="Gramene" id="OMO53214">
    <property type="protein sequence ID" value="OMO53214"/>
    <property type="gene ID" value="CCACVL1_28807"/>
</dbReference>
<evidence type="ECO:0000313" key="3">
    <source>
        <dbReference type="Proteomes" id="UP000188268"/>
    </source>
</evidence>